<sequence length="292" mass="32356">MIHETIKLFEHSSATLTTYVQEDGEYDRKNLIRPAILICPGGGYAMISQNEGEPVALAFARMGYHAFVLNYSVKIDNPFPTALRELAQAMAIIRERADEWLVDAGDITVAGFSAGGNLALSLGVYYKETLITGEIGLTSEQIKPNQLVLGYPAVTLEPRSTETPAFVIELMEKGLMPDFRGPSIREILLGKENLTEEEERSLNLLQYVNEDTPRTFIWGTYEDSVILPTDLLGLAGKLFEHQVPCELHMFEKGPHGMSLGDASVKPEEQVKALSLGAWVELSAKWLEQGRGR</sequence>
<dbReference type="EMBL" id="RRCN01000001">
    <property type="protein sequence ID" value="RRJ64922.1"/>
    <property type="molecule type" value="Genomic_DNA"/>
</dbReference>
<dbReference type="InterPro" id="IPR029058">
    <property type="entry name" value="AB_hydrolase_fold"/>
</dbReference>
<dbReference type="SUPFAM" id="SSF53474">
    <property type="entry name" value="alpha/beta-Hydrolases"/>
    <property type="match status" value="1"/>
</dbReference>
<dbReference type="InterPro" id="IPR050300">
    <property type="entry name" value="GDXG_lipolytic_enzyme"/>
</dbReference>
<evidence type="ECO:0000256" key="1">
    <source>
        <dbReference type="ARBA" id="ARBA00022801"/>
    </source>
</evidence>
<keyword evidence="1 3" id="KW-0378">Hydrolase</keyword>
<feature type="domain" description="Alpha/beta hydrolase fold-3" evidence="2">
    <location>
        <begin position="41"/>
        <end position="257"/>
    </location>
</feature>
<comment type="caution">
    <text evidence="3">The sequence shown here is derived from an EMBL/GenBank/DDBJ whole genome shotgun (WGS) entry which is preliminary data.</text>
</comment>
<dbReference type="AlphaFoldDB" id="A0A3P3U3J8"/>
<dbReference type="InterPro" id="IPR013094">
    <property type="entry name" value="AB_hydrolase_3"/>
</dbReference>
<organism evidence="3 4">
    <name type="scientific">Paenibacillus oralis</name>
    <dbReference type="NCBI Taxonomy" id="2490856"/>
    <lineage>
        <taxon>Bacteria</taxon>
        <taxon>Bacillati</taxon>
        <taxon>Bacillota</taxon>
        <taxon>Bacilli</taxon>
        <taxon>Bacillales</taxon>
        <taxon>Paenibacillaceae</taxon>
        <taxon>Paenibacillus</taxon>
    </lineage>
</organism>
<accession>A0A3P3U3J8</accession>
<dbReference type="Proteomes" id="UP000267017">
    <property type="component" value="Unassembled WGS sequence"/>
</dbReference>
<keyword evidence="4" id="KW-1185">Reference proteome</keyword>
<dbReference type="GO" id="GO:0016787">
    <property type="term" value="F:hydrolase activity"/>
    <property type="evidence" value="ECO:0007669"/>
    <property type="project" value="UniProtKB-KW"/>
</dbReference>
<dbReference type="PANTHER" id="PTHR48081">
    <property type="entry name" value="AB HYDROLASE SUPERFAMILY PROTEIN C4A8.06C"/>
    <property type="match status" value="1"/>
</dbReference>
<evidence type="ECO:0000259" key="2">
    <source>
        <dbReference type="Pfam" id="PF07859"/>
    </source>
</evidence>
<dbReference type="OrthoDB" id="9794725at2"/>
<evidence type="ECO:0000313" key="3">
    <source>
        <dbReference type="EMBL" id="RRJ64922.1"/>
    </source>
</evidence>
<reference evidence="3 4" key="1">
    <citation type="submission" date="2018-11" db="EMBL/GenBank/DDBJ databases">
        <title>Genome sequencing of Paenibacillus sp. KCOM 3021 (= ChDC PVNT-B20).</title>
        <authorList>
            <person name="Kook J.-K."/>
            <person name="Park S.-N."/>
            <person name="Lim Y.K."/>
        </authorList>
    </citation>
    <scope>NUCLEOTIDE SEQUENCE [LARGE SCALE GENOMIC DNA]</scope>
    <source>
        <strain evidence="3 4">KCOM 3021</strain>
    </source>
</reference>
<dbReference type="RefSeq" id="WP_128632722.1">
    <property type="nucleotide sequence ID" value="NZ_RRCN01000001.1"/>
</dbReference>
<protein>
    <submittedName>
        <fullName evidence="3">Alpha/beta hydrolase</fullName>
    </submittedName>
</protein>
<evidence type="ECO:0000313" key="4">
    <source>
        <dbReference type="Proteomes" id="UP000267017"/>
    </source>
</evidence>
<dbReference type="Pfam" id="PF07859">
    <property type="entry name" value="Abhydrolase_3"/>
    <property type="match status" value="1"/>
</dbReference>
<dbReference type="PANTHER" id="PTHR48081:SF6">
    <property type="entry name" value="PEPTIDASE S9 PROLYL OLIGOPEPTIDASE CATALYTIC DOMAIN-CONTAINING PROTEIN"/>
    <property type="match status" value="1"/>
</dbReference>
<proteinExistence type="predicted"/>
<gene>
    <name evidence="3" type="ORF">EHV15_19865</name>
</gene>
<name>A0A3P3U3J8_9BACL</name>
<dbReference type="Gene3D" id="3.40.50.1820">
    <property type="entry name" value="alpha/beta hydrolase"/>
    <property type="match status" value="1"/>
</dbReference>